<keyword evidence="2" id="KW-1185">Reference proteome</keyword>
<evidence type="ECO:0008006" key="3">
    <source>
        <dbReference type="Google" id="ProtNLM"/>
    </source>
</evidence>
<dbReference type="RefSeq" id="WP_304385861.1">
    <property type="nucleotide sequence ID" value="NZ_JAUPBL010000087.1"/>
</dbReference>
<reference evidence="1" key="1">
    <citation type="submission" date="2023-07" db="EMBL/GenBank/DDBJ databases">
        <title>Mucosal microbiota of week-old chicken and adult hens.</title>
        <authorList>
            <person name="Volf J."/>
            <person name="Karasova D."/>
            <person name="Crhanova M."/>
            <person name="Faldynova M."/>
            <person name="Prikrylova H."/>
            <person name="Zeman M."/>
            <person name="Babak V."/>
            <person name="Rajova J."/>
            <person name="Rychlik I."/>
        </authorList>
    </citation>
    <scope>NUCLEOTIDE SEQUENCE</scope>
    <source>
        <strain evidence="1">ET902</strain>
    </source>
</reference>
<dbReference type="SUPFAM" id="SSF54611">
    <property type="entry name" value="SecB-like"/>
    <property type="match status" value="1"/>
</dbReference>
<sequence>METLQPKKSSVSVKSVKLVQLNFIQKDNPINLESMGIGLGFNASYSKLDDDNTIRFDLGIQLKLFQEDDNKNKIDLGIMQFHLAGIFYFKDGIDKKLFINLMSILYSYLRPIAAQISVMAKLPPLDLPILNFSEINPDDIKEK</sequence>
<dbReference type="Gene3D" id="3.10.420.10">
    <property type="entry name" value="SecB-like"/>
    <property type="match status" value="1"/>
</dbReference>
<dbReference type="Proteomes" id="UP001175147">
    <property type="component" value="Unassembled WGS sequence"/>
</dbReference>
<gene>
    <name evidence="1" type="ORF">Q5M86_07450</name>
</gene>
<dbReference type="EMBL" id="JAUPBM010000083">
    <property type="protein sequence ID" value="MDO7020606.1"/>
    <property type="molecule type" value="Genomic_DNA"/>
</dbReference>
<protein>
    <recommendedName>
        <fullName evidence="3">Preprotein translocase subunit SecB</fullName>
    </recommendedName>
</protein>
<comment type="caution">
    <text evidence="1">The sequence shown here is derived from an EMBL/GenBank/DDBJ whole genome shotgun (WGS) entry which is preliminary data.</text>
</comment>
<evidence type="ECO:0000313" key="1">
    <source>
        <dbReference type="EMBL" id="MDO7020606.1"/>
    </source>
</evidence>
<proteinExistence type="predicted"/>
<name>A0ABT8YXJ3_9SPIR</name>
<dbReference type="InterPro" id="IPR035958">
    <property type="entry name" value="SecB-like_sf"/>
</dbReference>
<organism evidence="1 2">
    <name type="scientific">Brachyspira innocens</name>
    <dbReference type="NCBI Taxonomy" id="13264"/>
    <lineage>
        <taxon>Bacteria</taxon>
        <taxon>Pseudomonadati</taxon>
        <taxon>Spirochaetota</taxon>
        <taxon>Spirochaetia</taxon>
        <taxon>Brachyspirales</taxon>
        <taxon>Brachyspiraceae</taxon>
        <taxon>Brachyspira</taxon>
    </lineage>
</organism>
<evidence type="ECO:0000313" key="2">
    <source>
        <dbReference type="Proteomes" id="UP001175147"/>
    </source>
</evidence>
<accession>A0ABT8YXJ3</accession>